<protein>
    <submittedName>
        <fullName evidence="2">Uncharacterized protein</fullName>
    </submittedName>
</protein>
<dbReference type="RefSeq" id="WP_267221631.1">
    <property type="nucleotide sequence ID" value="NZ_JAPCWC010000011.1"/>
</dbReference>
<name>A0ABV6S9S1_9SPHN</name>
<sequence length="61" mass="6239">MFRLLQTAAAIAASSSLAYGIAPGLEHKAALPPPGQPIVVGADKPVFLGRMVVTAATLPRE</sequence>
<proteinExistence type="predicted"/>
<keyword evidence="1" id="KW-0732">Signal</keyword>
<organism evidence="2 3">
    <name type="scientific">Novosphingobium clariflavum</name>
    <dbReference type="NCBI Taxonomy" id="2029884"/>
    <lineage>
        <taxon>Bacteria</taxon>
        <taxon>Pseudomonadati</taxon>
        <taxon>Pseudomonadota</taxon>
        <taxon>Alphaproteobacteria</taxon>
        <taxon>Sphingomonadales</taxon>
        <taxon>Sphingomonadaceae</taxon>
        <taxon>Novosphingobium</taxon>
    </lineage>
</organism>
<evidence type="ECO:0000256" key="1">
    <source>
        <dbReference type="SAM" id="SignalP"/>
    </source>
</evidence>
<feature type="chain" id="PRO_5046123221" evidence="1">
    <location>
        <begin position="19"/>
        <end position="61"/>
    </location>
</feature>
<evidence type="ECO:0000313" key="3">
    <source>
        <dbReference type="Proteomes" id="UP001589858"/>
    </source>
</evidence>
<evidence type="ECO:0000313" key="2">
    <source>
        <dbReference type="EMBL" id="MFC0685584.1"/>
    </source>
</evidence>
<reference evidence="2 3" key="1">
    <citation type="submission" date="2024-09" db="EMBL/GenBank/DDBJ databases">
        <authorList>
            <person name="Sun Q."/>
            <person name="Mori K."/>
        </authorList>
    </citation>
    <scope>NUCLEOTIDE SEQUENCE [LARGE SCALE GENOMIC DNA]</scope>
    <source>
        <strain evidence="2 3">CICC 11035S</strain>
    </source>
</reference>
<feature type="signal peptide" evidence="1">
    <location>
        <begin position="1"/>
        <end position="18"/>
    </location>
</feature>
<keyword evidence="3" id="KW-1185">Reference proteome</keyword>
<dbReference type="EMBL" id="JBHLTM010000053">
    <property type="protein sequence ID" value="MFC0685584.1"/>
    <property type="molecule type" value="Genomic_DNA"/>
</dbReference>
<accession>A0ABV6S9S1</accession>
<dbReference type="Proteomes" id="UP001589858">
    <property type="component" value="Unassembled WGS sequence"/>
</dbReference>
<comment type="caution">
    <text evidence="2">The sequence shown here is derived from an EMBL/GenBank/DDBJ whole genome shotgun (WGS) entry which is preliminary data.</text>
</comment>
<gene>
    <name evidence="2" type="ORF">ACFFF8_13340</name>
</gene>